<sequence>MGNSAYREQEKYYDGERQWTTAGANRFRKTIQHCFQIPINAKTELPTTLHKPEGGKQPEARGSISVEQMCMLEGLLRQRTKISREANEEAREGTFEKADHPACYLAPIPIVLCANFLPVIARLGLLCGLFCHCCVCFSVCVPCSQDATVIFQHLVLLYFVVK</sequence>
<dbReference type="AlphaFoldDB" id="A0A183DXS2"/>
<dbReference type="WBParaSite" id="GPUH_0001352801-mRNA-1">
    <property type="protein sequence ID" value="GPUH_0001352801-mRNA-1"/>
    <property type="gene ID" value="GPUH_0001352801"/>
</dbReference>
<name>A0A183DXS2_9BILA</name>
<evidence type="ECO:0000313" key="1">
    <source>
        <dbReference type="EMBL" id="VDN22444.1"/>
    </source>
</evidence>
<proteinExistence type="predicted"/>
<reference evidence="3" key="1">
    <citation type="submission" date="2016-06" db="UniProtKB">
        <authorList>
            <consortium name="WormBaseParasite"/>
        </authorList>
    </citation>
    <scope>IDENTIFICATION</scope>
</reference>
<evidence type="ECO:0000313" key="2">
    <source>
        <dbReference type="Proteomes" id="UP000271098"/>
    </source>
</evidence>
<dbReference type="EMBL" id="UYRT01080292">
    <property type="protein sequence ID" value="VDN22444.1"/>
    <property type="molecule type" value="Genomic_DNA"/>
</dbReference>
<reference evidence="1 2" key="2">
    <citation type="submission" date="2018-11" db="EMBL/GenBank/DDBJ databases">
        <authorList>
            <consortium name="Pathogen Informatics"/>
        </authorList>
    </citation>
    <scope>NUCLEOTIDE SEQUENCE [LARGE SCALE GENOMIC DNA]</scope>
</reference>
<keyword evidence="2" id="KW-1185">Reference proteome</keyword>
<protein>
    <submittedName>
        <fullName evidence="1 3">Uncharacterized protein</fullName>
    </submittedName>
</protein>
<accession>A0A183DXS2</accession>
<gene>
    <name evidence="1" type="ORF">GPUH_LOCUS13513</name>
</gene>
<organism evidence="3">
    <name type="scientific">Gongylonema pulchrum</name>
    <dbReference type="NCBI Taxonomy" id="637853"/>
    <lineage>
        <taxon>Eukaryota</taxon>
        <taxon>Metazoa</taxon>
        <taxon>Ecdysozoa</taxon>
        <taxon>Nematoda</taxon>
        <taxon>Chromadorea</taxon>
        <taxon>Rhabditida</taxon>
        <taxon>Spirurina</taxon>
        <taxon>Spiruromorpha</taxon>
        <taxon>Spiruroidea</taxon>
        <taxon>Gongylonematidae</taxon>
        <taxon>Gongylonema</taxon>
    </lineage>
</organism>
<dbReference type="Proteomes" id="UP000271098">
    <property type="component" value="Unassembled WGS sequence"/>
</dbReference>
<evidence type="ECO:0000313" key="3">
    <source>
        <dbReference type="WBParaSite" id="GPUH_0001352801-mRNA-1"/>
    </source>
</evidence>